<evidence type="ECO:0000256" key="6">
    <source>
        <dbReference type="RuleBase" id="RU363041"/>
    </source>
</evidence>
<dbReference type="Pfam" id="PF01925">
    <property type="entry name" value="TauE"/>
    <property type="match status" value="1"/>
</dbReference>
<dbReference type="InterPro" id="IPR051598">
    <property type="entry name" value="TSUP/Inactive_protease-like"/>
</dbReference>
<dbReference type="RefSeq" id="WP_246384518.1">
    <property type="nucleotide sequence ID" value="NZ_BAAACU010000035.1"/>
</dbReference>
<evidence type="ECO:0000256" key="1">
    <source>
        <dbReference type="ARBA" id="ARBA00004141"/>
    </source>
</evidence>
<feature type="transmembrane region" description="Helical" evidence="6">
    <location>
        <begin position="255"/>
        <end position="273"/>
    </location>
</feature>
<dbReference type="InterPro" id="IPR002781">
    <property type="entry name" value="TM_pro_TauE-like"/>
</dbReference>
<evidence type="ECO:0000256" key="3">
    <source>
        <dbReference type="ARBA" id="ARBA00022692"/>
    </source>
</evidence>
<keyword evidence="6" id="KW-1003">Cell membrane</keyword>
<sequence>MILILICLLVGLTAGLIGSIVGLGGGVILVPALLILYELTPMFDWATASTVAALSLVVIIFTAASSTYSYTKQKRVDYKIGIYFLAGSLPAGLIGAWLNQFVNTEVFSVSLGFVMLAIFVIFMLRKKYQSTGTPRRKPKENHIVRNYTLKDIEYEYSFSPIGAAAVSFVVGLMSGFFGIGGGSLMVPAMILLYHIPTQIAAATSMFLILVTSFASSIMHISLGHIEWQYVWPFIPGAWLGGMLGAKISSRLSNNAVETMLKIVLLIIGIRLIWQGLL</sequence>
<dbReference type="EMBL" id="JACHON010000024">
    <property type="protein sequence ID" value="MBB6514175.1"/>
    <property type="molecule type" value="Genomic_DNA"/>
</dbReference>
<gene>
    <name evidence="7" type="ORF">GGQ92_002996</name>
</gene>
<dbReference type="AlphaFoldDB" id="A0A841RSK0"/>
<feature type="transmembrane region" description="Helical" evidence="6">
    <location>
        <begin position="199"/>
        <end position="222"/>
    </location>
</feature>
<dbReference type="PANTHER" id="PTHR43701">
    <property type="entry name" value="MEMBRANE TRANSPORTER PROTEIN MJ0441-RELATED"/>
    <property type="match status" value="1"/>
</dbReference>
<organism evidence="7 8">
    <name type="scientific">Gracilibacillus halotolerans</name>
    <dbReference type="NCBI Taxonomy" id="74386"/>
    <lineage>
        <taxon>Bacteria</taxon>
        <taxon>Bacillati</taxon>
        <taxon>Bacillota</taxon>
        <taxon>Bacilli</taxon>
        <taxon>Bacillales</taxon>
        <taxon>Bacillaceae</taxon>
        <taxon>Gracilibacillus</taxon>
    </lineage>
</organism>
<dbReference type="GO" id="GO:0005886">
    <property type="term" value="C:plasma membrane"/>
    <property type="evidence" value="ECO:0007669"/>
    <property type="project" value="UniProtKB-SubCell"/>
</dbReference>
<evidence type="ECO:0000256" key="2">
    <source>
        <dbReference type="ARBA" id="ARBA00009142"/>
    </source>
</evidence>
<keyword evidence="5 6" id="KW-0472">Membrane</keyword>
<reference evidence="7 8" key="1">
    <citation type="submission" date="2020-08" db="EMBL/GenBank/DDBJ databases">
        <title>Genomic Encyclopedia of Type Strains, Phase IV (KMG-IV): sequencing the most valuable type-strain genomes for metagenomic binning, comparative biology and taxonomic classification.</title>
        <authorList>
            <person name="Goeker M."/>
        </authorList>
    </citation>
    <scope>NUCLEOTIDE SEQUENCE [LARGE SCALE GENOMIC DNA]</scope>
    <source>
        <strain evidence="7 8">DSM 11805</strain>
    </source>
</reference>
<feature type="transmembrane region" description="Helical" evidence="6">
    <location>
        <begin position="80"/>
        <end position="100"/>
    </location>
</feature>
<comment type="similarity">
    <text evidence="2 6">Belongs to the 4-toluene sulfonate uptake permease (TSUP) (TC 2.A.102) family.</text>
</comment>
<proteinExistence type="inferred from homology"/>
<keyword evidence="3 6" id="KW-0812">Transmembrane</keyword>
<feature type="transmembrane region" description="Helical" evidence="6">
    <location>
        <begin position="165"/>
        <end position="193"/>
    </location>
</feature>
<keyword evidence="4 6" id="KW-1133">Transmembrane helix</keyword>
<evidence type="ECO:0000256" key="5">
    <source>
        <dbReference type="ARBA" id="ARBA00023136"/>
    </source>
</evidence>
<keyword evidence="8" id="KW-1185">Reference proteome</keyword>
<evidence type="ECO:0000256" key="4">
    <source>
        <dbReference type="ARBA" id="ARBA00022989"/>
    </source>
</evidence>
<feature type="transmembrane region" description="Helical" evidence="6">
    <location>
        <begin position="46"/>
        <end position="68"/>
    </location>
</feature>
<feature type="transmembrane region" description="Helical" evidence="6">
    <location>
        <begin position="106"/>
        <end position="124"/>
    </location>
</feature>
<evidence type="ECO:0000313" key="8">
    <source>
        <dbReference type="Proteomes" id="UP000572212"/>
    </source>
</evidence>
<protein>
    <recommendedName>
        <fullName evidence="6">Probable membrane transporter protein</fullName>
    </recommendedName>
</protein>
<comment type="subcellular location">
    <subcellularLocation>
        <location evidence="6">Cell membrane</location>
        <topology evidence="6">Multi-pass membrane protein</topology>
    </subcellularLocation>
    <subcellularLocation>
        <location evidence="1">Membrane</location>
        <topology evidence="1">Multi-pass membrane protein</topology>
    </subcellularLocation>
</comment>
<name>A0A841RSK0_9BACI</name>
<dbReference type="Proteomes" id="UP000572212">
    <property type="component" value="Unassembled WGS sequence"/>
</dbReference>
<dbReference type="PANTHER" id="PTHR43701:SF2">
    <property type="entry name" value="MEMBRANE TRANSPORTER PROTEIN YJNA-RELATED"/>
    <property type="match status" value="1"/>
</dbReference>
<evidence type="ECO:0000313" key="7">
    <source>
        <dbReference type="EMBL" id="MBB6514175.1"/>
    </source>
</evidence>
<accession>A0A841RSK0</accession>
<comment type="caution">
    <text evidence="7">The sequence shown here is derived from an EMBL/GenBank/DDBJ whole genome shotgun (WGS) entry which is preliminary data.</text>
</comment>